<dbReference type="EMBL" id="PJCH01000010">
    <property type="protein sequence ID" value="PQA87154.1"/>
    <property type="molecule type" value="Genomic_DNA"/>
</dbReference>
<sequence length="62" mass="7169">MKPNQTIKPFETPGQNEAEEMSRYGIKKVSIEYFYLGMYGYFNLKDAVAQAKRDLKTSVKTN</sequence>
<name>A0A2S7K3R6_9PROT</name>
<accession>A0A2S7K3R6</accession>
<comment type="caution">
    <text evidence="1">The sequence shown here is derived from an EMBL/GenBank/DDBJ whole genome shotgun (WGS) entry which is preliminary data.</text>
</comment>
<dbReference type="Proteomes" id="UP000239504">
    <property type="component" value="Unassembled WGS sequence"/>
</dbReference>
<keyword evidence="2" id="KW-1185">Reference proteome</keyword>
<organism evidence="1 2">
    <name type="scientific">Hyphococcus luteus</name>
    <dbReference type="NCBI Taxonomy" id="2058213"/>
    <lineage>
        <taxon>Bacteria</taxon>
        <taxon>Pseudomonadati</taxon>
        <taxon>Pseudomonadota</taxon>
        <taxon>Alphaproteobacteria</taxon>
        <taxon>Parvularculales</taxon>
        <taxon>Parvularculaceae</taxon>
        <taxon>Hyphococcus</taxon>
    </lineage>
</organism>
<protein>
    <submittedName>
        <fullName evidence="1">Uncharacterized protein</fullName>
    </submittedName>
</protein>
<reference evidence="1 2" key="1">
    <citation type="submission" date="2017-12" db="EMBL/GenBank/DDBJ databases">
        <authorList>
            <person name="Hurst M.R.H."/>
        </authorList>
    </citation>
    <scope>NUCLEOTIDE SEQUENCE [LARGE SCALE GENOMIC DNA]</scope>
    <source>
        <strain evidence="1 2">SY-3-19</strain>
    </source>
</reference>
<proteinExistence type="predicted"/>
<evidence type="ECO:0000313" key="2">
    <source>
        <dbReference type="Proteomes" id="UP000239504"/>
    </source>
</evidence>
<evidence type="ECO:0000313" key="1">
    <source>
        <dbReference type="EMBL" id="PQA87154.1"/>
    </source>
</evidence>
<gene>
    <name evidence="1" type="ORF">CW354_14035</name>
</gene>
<dbReference type="AlphaFoldDB" id="A0A2S7K3R6"/>